<dbReference type="Proteomes" id="UP000886724">
    <property type="component" value="Unassembled WGS sequence"/>
</dbReference>
<dbReference type="NCBIfam" id="TIGR04350">
    <property type="entry name" value="C_S_lyase_PatB"/>
    <property type="match status" value="1"/>
</dbReference>
<evidence type="ECO:0000259" key="6">
    <source>
        <dbReference type="Pfam" id="PF00155"/>
    </source>
</evidence>
<dbReference type="InterPro" id="IPR015421">
    <property type="entry name" value="PyrdxlP-dep_Trfase_major"/>
</dbReference>
<reference evidence="7" key="1">
    <citation type="journal article" date="2021" name="PeerJ">
        <title>Extensive microbial diversity within the chicken gut microbiome revealed by metagenomics and culture.</title>
        <authorList>
            <person name="Gilroy R."/>
            <person name="Ravi A."/>
            <person name="Getino M."/>
            <person name="Pursley I."/>
            <person name="Horton D.L."/>
            <person name="Alikhan N.F."/>
            <person name="Baker D."/>
            <person name="Gharbi K."/>
            <person name="Hall N."/>
            <person name="Watson M."/>
            <person name="Adriaenssens E.M."/>
            <person name="Foster-Nyarko E."/>
            <person name="Jarju S."/>
            <person name="Secka A."/>
            <person name="Antonio M."/>
            <person name="Oren A."/>
            <person name="Chaudhuri R.R."/>
            <person name="La Ragione R."/>
            <person name="Hildebrand F."/>
            <person name="Pallen M.J."/>
        </authorList>
    </citation>
    <scope>NUCLEOTIDE SEQUENCE</scope>
    <source>
        <strain evidence="7">ChiGjej1B1-14440</strain>
    </source>
</reference>
<dbReference type="GO" id="GO:0047804">
    <property type="term" value="F:cysteine-S-conjugate beta-lyase activity"/>
    <property type="evidence" value="ECO:0007669"/>
    <property type="project" value="UniProtKB-EC"/>
</dbReference>
<comment type="similarity">
    <text evidence="5">Belongs to the class-II pyridoxal-phosphate-dependent aminotransferase family. MalY/PatB cystathionine beta-lyase subfamily.</text>
</comment>
<organism evidence="7 8">
    <name type="scientific">Candidatus Erysipelatoclostridium merdavium</name>
    <dbReference type="NCBI Taxonomy" id="2838566"/>
    <lineage>
        <taxon>Bacteria</taxon>
        <taxon>Bacillati</taxon>
        <taxon>Bacillota</taxon>
        <taxon>Erysipelotrichia</taxon>
        <taxon>Erysipelotrichales</taxon>
        <taxon>Erysipelotrichales incertae sedis</taxon>
    </lineage>
</organism>
<evidence type="ECO:0000313" key="8">
    <source>
        <dbReference type="Proteomes" id="UP000886724"/>
    </source>
</evidence>
<dbReference type="InterPro" id="IPR004839">
    <property type="entry name" value="Aminotransferase_I/II_large"/>
</dbReference>
<keyword evidence="7" id="KW-0032">Aminotransferase</keyword>
<comment type="cofactor">
    <cofactor evidence="1">
        <name>pyridoxal 5'-phosphate</name>
        <dbReference type="ChEBI" id="CHEBI:597326"/>
    </cofactor>
</comment>
<evidence type="ECO:0000256" key="3">
    <source>
        <dbReference type="ARBA" id="ARBA00022898"/>
    </source>
</evidence>
<dbReference type="CDD" id="cd00609">
    <property type="entry name" value="AAT_like"/>
    <property type="match status" value="1"/>
</dbReference>
<dbReference type="PANTHER" id="PTHR43525">
    <property type="entry name" value="PROTEIN MALY"/>
    <property type="match status" value="1"/>
</dbReference>
<reference evidence="7" key="2">
    <citation type="submission" date="2021-04" db="EMBL/GenBank/DDBJ databases">
        <authorList>
            <person name="Gilroy R."/>
        </authorList>
    </citation>
    <scope>NUCLEOTIDE SEQUENCE</scope>
    <source>
        <strain evidence="7">ChiGjej1B1-14440</strain>
    </source>
</reference>
<dbReference type="Pfam" id="PF00155">
    <property type="entry name" value="Aminotran_1_2"/>
    <property type="match status" value="1"/>
</dbReference>
<feature type="domain" description="Aminotransferase class I/classII large" evidence="6">
    <location>
        <begin position="45"/>
        <end position="386"/>
    </location>
</feature>
<protein>
    <recommendedName>
        <fullName evidence="2">cysteine-S-conjugate beta-lyase</fullName>
        <ecNumber evidence="2">4.4.1.13</ecNumber>
    </recommendedName>
</protein>
<evidence type="ECO:0000256" key="4">
    <source>
        <dbReference type="ARBA" id="ARBA00023239"/>
    </source>
</evidence>
<evidence type="ECO:0000313" key="7">
    <source>
        <dbReference type="EMBL" id="HIX81709.1"/>
    </source>
</evidence>
<proteinExistence type="inferred from homology"/>
<dbReference type="SUPFAM" id="SSF53383">
    <property type="entry name" value="PLP-dependent transferases"/>
    <property type="match status" value="1"/>
</dbReference>
<dbReference type="GO" id="GO:0008483">
    <property type="term" value="F:transaminase activity"/>
    <property type="evidence" value="ECO:0007669"/>
    <property type="project" value="UniProtKB-KW"/>
</dbReference>
<dbReference type="InterPro" id="IPR051798">
    <property type="entry name" value="Class-II_PLP-Dep_Aminotrans"/>
</dbReference>
<keyword evidence="4" id="KW-0456">Lyase</keyword>
<dbReference type="AlphaFoldDB" id="A0A9D1XLV3"/>
<name>A0A9D1XLV3_9FIRM</name>
<evidence type="ECO:0000256" key="2">
    <source>
        <dbReference type="ARBA" id="ARBA00012224"/>
    </source>
</evidence>
<dbReference type="Gene3D" id="3.40.640.10">
    <property type="entry name" value="Type I PLP-dependent aspartate aminotransferase-like (Major domain)"/>
    <property type="match status" value="1"/>
</dbReference>
<dbReference type="PANTHER" id="PTHR43525:SF1">
    <property type="entry name" value="PROTEIN MALY"/>
    <property type="match status" value="1"/>
</dbReference>
<evidence type="ECO:0000256" key="1">
    <source>
        <dbReference type="ARBA" id="ARBA00001933"/>
    </source>
</evidence>
<dbReference type="EMBL" id="DXET01000154">
    <property type="protein sequence ID" value="HIX81709.1"/>
    <property type="molecule type" value="Genomic_DNA"/>
</dbReference>
<comment type="caution">
    <text evidence="7">The sequence shown here is derived from an EMBL/GenBank/DDBJ whole genome shotgun (WGS) entry which is preliminary data.</text>
</comment>
<dbReference type="InterPro" id="IPR015424">
    <property type="entry name" value="PyrdxlP-dep_Trfase"/>
</dbReference>
<keyword evidence="3" id="KW-0663">Pyridoxal phosphate</keyword>
<dbReference type="GO" id="GO:0030170">
    <property type="term" value="F:pyridoxal phosphate binding"/>
    <property type="evidence" value="ECO:0007669"/>
    <property type="project" value="InterPro"/>
</dbReference>
<evidence type="ECO:0000256" key="5">
    <source>
        <dbReference type="ARBA" id="ARBA00037974"/>
    </source>
</evidence>
<dbReference type="InterPro" id="IPR027619">
    <property type="entry name" value="C-S_lyase_PatB-like"/>
</dbReference>
<gene>
    <name evidence="7" type="ORF">H9980_07035</name>
</gene>
<dbReference type="InterPro" id="IPR015422">
    <property type="entry name" value="PyrdxlP-dep_Trfase_small"/>
</dbReference>
<accession>A0A9D1XLV3</accession>
<dbReference type="Gene3D" id="3.90.1150.10">
    <property type="entry name" value="Aspartate Aminotransferase, domain 1"/>
    <property type="match status" value="1"/>
</dbReference>
<dbReference type="EC" id="4.4.1.13" evidence="2"/>
<sequence>MKYDFETLIDRSNKGSGKWQEMKAINPDVPVGVAPLSVADVDIKLAPEIQEGLIEFLKDDPVLGYTSPKDDYYDAVINWMKNKFNYHVEKDWIVLSNGIVPALGDGVAAYTEATDGVIIFTPVYYPFYKAIENNGRKVVKCPLINNDGHYEIDFDKFEELAKQTENTLLILCSPHNPIGRVWTKDELTKIAQICLENNIIILSDEIHEDLTMPGFTHTPIATISEEVENITITCSAPSKSFNIAGLQGSNIIIKNPELREKLTSQQGKKGFHSLNTISFEATRLAYSKGEAWLDEFKELIYTNYQLVVDFINKNLPKVKVTPLEGTYLMWLDFRAYGLTYQELEKRMQHANLYLDEGYVFGKEGQGFERVNIATPTKVLQAALDRLYEEFKGE</sequence>
<keyword evidence="7" id="KW-0808">Transferase</keyword>